<feature type="compositionally biased region" description="Low complexity" evidence="1">
    <location>
        <begin position="7"/>
        <end position="18"/>
    </location>
</feature>
<sequence length="86" mass="9712">MCTLETSRGSLRSSGCRRGCSREGKREKRKKRAFADEGGGLGMRRREFSGVGCREEVVYGEEGEGENKMTKIGVWRRQRKIGGNRI</sequence>
<evidence type="ECO:0000313" key="2">
    <source>
        <dbReference type="EnsemblPlants" id="MELO3C012776.2.1"/>
    </source>
</evidence>
<name>A0A9I9D489_CUCME</name>
<protein>
    <submittedName>
        <fullName evidence="2">Uncharacterized protein</fullName>
    </submittedName>
</protein>
<dbReference type="Gramene" id="MELO3C012776.2.1">
    <property type="protein sequence ID" value="MELO3C012776.2.1"/>
    <property type="gene ID" value="MELO3C012776.2"/>
</dbReference>
<dbReference type="AlphaFoldDB" id="A0A9I9D489"/>
<reference evidence="2" key="1">
    <citation type="submission" date="2023-03" db="UniProtKB">
        <authorList>
            <consortium name="EnsemblPlants"/>
        </authorList>
    </citation>
    <scope>IDENTIFICATION</scope>
</reference>
<organism evidence="2">
    <name type="scientific">Cucumis melo</name>
    <name type="common">Muskmelon</name>
    <dbReference type="NCBI Taxonomy" id="3656"/>
    <lineage>
        <taxon>Eukaryota</taxon>
        <taxon>Viridiplantae</taxon>
        <taxon>Streptophyta</taxon>
        <taxon>Embryophyta</taxon>
        <taxon>Tracheophyta</taxon>
        <taxon>Spermatophyta</taxon>
        <taxon>Magnoliopsida</taxon>
        <taxon>eudicotyledons</taxon>
        <taxon>Gunneridae</taxon>
        <taxon>Pentapetalae</taxon>
        <taxon>rosids</taxon>
        <taxon>fabids</taxon>
        <taxon>Cucurbitales</taxon>
        <taxon>Cucurbitaceae</taxon>
        <taxon>Benincaseae</taxon>
        <taxon>Cucumis</taxon>
    </lineage>
</organism>
<feature type="region of interest" description="Disordered" evidence="1">
    <location>
        <begin position="1"/>
        <end position="41"/>
    </location>
</feature>
<evidence type="ECO:0000256" key="1">
    <source>
        <dbReference type="SAM" id="MobiDB-lite"/>
    </source>
</evidence>
<dbReference type="EnsemblPlants" id="MELO3C012776.2.1">
    <property type="protein sequence ID" value="MELO3C012776.2.1"/>
    <property type="gene ID" value="MELO3C012776.2"/>
</dbReference>
<accession>A0A9I9D489</accession>
<proteinExistence type="predicted"/>